<feature type="transmembrane region" description="Helical" evidence="7">
    <location>
        <begin position="121"/>
        <end position="142"/>
    </location>
</feature>
<evidence type="ECO:0000256" key="7">
    <source>
        <dbReference type="RuleBase" id="RU363032"/>
    </source>
</evidence>
<dbReference type="PANTHER" id="PTHR43227:SF7">
    <property type="entry name" value="ARABINOOLIGOSACCHARIDES TRANSPORT SYSTEM PERMEASE PROTEIN ARAP"/>
    <property type="match status" value="1"/>
</dbReference>
<dbReference type="Proteomes" id="UP000245624">
    <property type="component" value="Unassembled WGS sequence"/>
</dbReference>
<keyword evidence="3" id="KW-1003">Cell membrane</keyword>
<comment type="similarity">
    <text evidence="7">Belongs to the binding-protein-dependent transport system permease family.</text>
</comment>
<keyword evidence="5 7" id="KW-1133">Transmembrane helix</keyword>
<feature type="transmembrane region" description="Helical" evidence="7">
    <location>
        <begin position="172"/>
        <end position="195"/>
    </location>
</feature>
<evidence type="ECO:0000256" key="2">
    <source>
        <dbReference type="ARBA" id="ARBA00022448"/>
    </source>
</evidence>
<dbReference type="SUPFAM" id="SSF161098">
    <property type="entry name" value="MetI-like"/>
    <property type="match status" value="1"/>
</dbReference>
<proteinExistence type="inferred from homology"/>
<dbReference type="PROSITE" id="PS50928">
    <property type="entry name" value="ABC_TM1"/>
    <property type="match status" value="1"/>
</dbReference>
<dbReference type="Gene3D" id="1.10.3720.10">
    <property type="entry name" value="MetI-like"/>
    <property type="match status" value="1"/>
</dbReference>
<comment type="subcellular location">
    <subcellularLocation>
        <location evidence="1 7">Cell membrane</location>
        <topology evidence="1 7">Multi-pass membrane protein</topology>
    </subcellularLocation>
</comment>
<feature type="transmembrane region" description="Helical" evidence="7">
    <location>
        <begin position="88"/>
        <end position="109"/>
    </location>
</feature>
<evidence type="ECO:0000256" key="4">
    <source>
        <dbReference type="ARBA" id="ARBA00022692"/>
    </source>
</evidence>
<dbReference type="GO" id="GO:0005886">
    <property type="term" value="C:plasma membrane"/>
    <property type="evidence" value="ECO:0007669"/>
    <property type="project" value="UniProtKB-SubCell"/>
</dbReference>
<keyword evidence="10" id="KW-1185">Reference proteome</keyword>
<dbReference type="RefSeq" id="WP_109984683.1">
    <property type="nucleotide sequence ID" value="NZ_JAJUIE010000003.1"/>
</dbReference>
<evidence type="ECO:0000313" key="9">
    <source>
        <dbReference type="EMBL" id="PWU67874.1"/>
    </source>
</evidence>
<feature type="transmembrane region" description="Helical" evidence="7">
    <location>
        <begin position="280"/>
        <end position="301"/>
    </location>
</feature>
<dbReference type="Pfam" id="PF00528">
    <property type="entry name" value="BPD_transp_1"/>
    <property type="match status" value="1"/>
</dbReference>
<accession>A0A317KXP8</accession>
<dbReference type="CDD" id="cd06261">
    <property type="entry name" value="TM_PBP2"/>
    <property type="match status" value="1"/>
</dbReference>
<feature type="transmembrane region" description="Helical" evidence="7">
    <location>
        <begin position="250"/>
        <end position="268"/>
    </location>
</feature>
<feature type="domain" description="ABC transmembrane type-1" evidence="8">
    <location>
        <begin position="83"/>
        <end position="298"/>
    </location>
</feature>
<keyword evidence="6 7" id="KW-0472">Membrane</keyword>
<evidence type="ECO:0000256" key="1">
    <source>
        <dbReference type="ARBA" id="ARBA00004651"/>
    </source>
</evidence>
<dbReference type="GO" id="GO:0055085">
    <property type="term" value="P:transmembrane transport"/>
    <property type="evidence" value="ECO:0007669"/>
    <property type="project" value="InterPro"/>
</dbReference>
<evidence type="ECO:0000259" key="8">
    <source>
        <dbReference type="PROSITE" id="PS50928"/>
    </source>
</evidence>
<dbReference type="OrthoDB" id="9785347at2"/>
<evidence type="ECO:0000256" key="6">
    <source>
        <dbReference type="ARBA" id="ARBA00023136"/>
    </source>
</evidence>
<evidence type="ECO:0000313" key="10">
    <source>
        <dbReference type="Proteomes" id="UP000245624"/>
    </source>
</evidence>
<dbReference type="EMBL" id="QGTD01000011">
    <property type="protein sequence ID" value="PWU67874.1"/>
    <property type="molecule type" value="Genomic_DNA"/>
</dbReference>
<keyword evidence="2 7" id="KW-0813">Transport</keyword>
<evidence type="ECO:0000256" key="5">
    <source>
        <dbReference type="ARBA" id="ARBA00022989"/>
    </source>
</evidence>
<sequence>MAISQTSNTVERKQSSFMKFLNSKKVVPYIFVSPFLISFLILTVYPAIQGIIMSFQSVLPGQVNFIGLANYERVFNPTFYRALTNTTIYVVLTVTILTILPIILAIILDSKFIKLKTLFRASLFMPALASTIVAGMIFRLMFGETDSGAANQILNWLGFDSVDWMFNAWSGMMLMVMLCVWKWLGVNILYFLAALQNVPEELYEASEIDGATIMQKFWYVTLPFLKPVTIFVVTISIINGFRMFEESYVFWPAGSPGNIGLTVVSYIYQQGIQQNDMGFGAAIGVILMIIIFIVSFIQLILTGAFKRGDE</sequence>
<feature type="transmembrane region" description="Helical" evidence="7">
    <location>
        <begin position="26"/>
        <end position="48"/>
    </location>
</feature>
<dbReference type="PANTHER" id="PTHR43227">
    <property type="entry name" value="BLL4140 PROTEIN"/>
    <property type="match status" value="1"/>
</dbReference>
<name>A0A317KXP8_9BACI</name>
<evidence type="ECO:0000256" key="3">
    <source>
        <dbReference type="ARBA" id="ARBA00022475"/>
    </source>
</evidence>
<dbReference type="InterPro" id="IPR050809">
    <property type="entry name" value="UgpAE/MalFG_permease"/>
</dbReference>
<reference evidence="9 10" key="1">
    <citation type="submission" date="2018-05" db="EMBL/GenBank/DDBJ databases">
        <title>Genomic analysis of Gracilibacillus dipsosauri DD1 reveals novel features of a salt-tolerant amylase.</title>
        <authorList>
            <person name="Deutch C.E."/>
            <person name="Yang S."/>
        </authorList>
    </citation>
    <scope>NUCLEOTIDE SEQUENCE [LARGE SCALE GENOMIC DNA]</scope>
    <source>
        <strain evidence="9 10">DD1</strain>
    </source>
</reference>
<dbReference type="InterPro" id="IPR035906">
    <property type="entry name" value="MetI-like_sf"/>
</dbReference>
<comment type="caution">
    <text evidence="9">The sequence shown here is derived from an EMBL/GenBank/DDBJ whole genome shotgun (WGS) entry which is preliminary data.</text>
</comment>
<protein>
    <submittedName>
        <fullName evidence="9">Arabinose transporter permease</fullName>
    </submittedName>
</protein>
<keyword evidence="4 7" id="KW-0812">Transmembrane</keyword>
<dbReference type="AlphaFoldDB" id="A0A317KXP8"/>
<feature type="transmembrane region" description="Helical" evidence="7">
    <location>
        <begin position="216"/>
        <end position="238"/>
    </location>
</feature>
<dbReference type="InterPro" id="IPR000515">
    <property type="entry name" value="MetI-like"/>
</dbReference>
<organism evidence="9 10">
    <name type="scientific">Gracilibacillus dipsosauri</name>
    <dbReference type="NCBI Taxonomy" id="178340"/>
    <lineage>
        <taxon>Bacteria</taxon>
        <taxon>Bacillati</taxon>
        <taxon>Bacillota</taxon>
        <taxon>Bacilli</taxon>
        <taxon>Bacillales</taxon>
        <taxon>Bacillaceae</taxon>
        <taxon>Gracilibacillus</taxon>
    </lineage>
</organism>
<gene>
    <name evidence="9" type="ORF">DLJ74_12230</name>
</gene>